<evidence type="ECO:0000256" key="5">
    <source>
        <dbReference type="ARBA" id="ARBA00023136"/>
    </source>
</evidence>
<dbReference type="Proteomes" id="UP000574067">
    <property type="component" value="Unassembled WGS sequence"/>
</dbReference>
<dbReference type="GO" id="GO:0019646">
    <property type="term" value="P:aerobic electron transport chain"/>
    <property type="evidence" value="ECO:0007669"/>
    <property type="project" value="InterPro"/>
</dbReference>
<keyword evidence="5 7" id="KW-0472">Membrane</keyword>
<dbReference type="InterPro" id="IPR035973">
    <property type="entry name" value="Cyt_c_oxidase_su3-like_sf"/>
</dbReference>
<dbReference type="EMBL" id="JABBFW010000010">
    <property type="protein sequence ID" value="NML16435.1"/>
    <property type="molecule type" value="Genomic_DNA"/>
</dbReference>
<evidence type="ECO:0000256" key="6">
    <source>
        <dbReference type="RuleBase" id="RU003376"/>
    </source>
</evidence>
<comment type="caution">
    <text evidence="9">The sequence shown here is derived from an EMBL/GenBank/DDBJ whole genome shotgun (WGS) entry which is preliminary data.</text>
</comment>
<evidence type="ECO:0000256" key="1">
    <source>
        <dbReference type="ARBA" id="ARBA00004141"/>
    </source>
</evidence>
<name>A0A848FCE0_9BURK</name>
<reference evidence="9 10" key="1">
    <citation type="submission" date="2020-04" db="EMBL/GenBank/DDBJ databases">
        <title>Azohydromonas sp. isolated from soil.</title>
        <authorList>
            <person name="Dahal R.H."/>
        </authorList>
    </citation>
    <scope>NUCLEOTIDE SEQUENCE [LARGE SCALE GENOMIC DNA]</scope>
    <source>
        <strain evidence="9 10">G-1-1-14</strain>
    </source>
</reference>
<evidence type="ECO:0000313" key="9">
    <source>
        <dbReference type="EMBL" id="NML16435.1"/>
    </source>
</evidence>
<evidence type="ECO:0000256" key="2">
    <source>
        <dbReference type="ARBA" id="ARBA00010581"/>
    </source>
</evidence>
<comment type="similarity">
    <text evidence="2 6">Belongs to the cytochrome c oxidase subunit 3 family.</text>
</comment>
<feature type="transmembrane region" description="Helical" evidence="7">
    <location>
        <begin position="168"/>
        <end position="191"/>
    </location>
</feature>
<feature type="transmembrane region" description="Helical" evidence="7">
    <location>
        <begin position="93"/>
        <end position="117"/>
    </location>
</feature>
<evidence type="ECO:0000256" key="7">
    <source>
        <dbReference type="SAM" id="Phobius"/>
    </source>
</evidence>
<proteinExistence type="inferred from homology"/>
<feature type="transmembrane region" description="Helical" evidence="7">
    <location>
        <begin position="27"/>
        <end position="44"/>
    </location>
</feature>
<sequence length="197" mass="20713">MSAALSWSVPPAAPARAAAVGVALWAFIAVAGTLFALCILAYVMRMGSDDWADLALPWQLGLSTGLLLAGSIALQAAAGAARAGAFLPARRELLIGGACALAFVVVQAWAWQALLALQVRPAGNPAASFFYLLTALHALHVLGGLVGWTLTLHGLARQPWRAALCARYWHFLLLAWLVLLATFAGLTPPVVRFICGF</sequence>
<dbReference type="InterPro" id="IPR000298">
    <property type="entry name" value="Cyt_c_oxidase-like_su3"/>
</dbReference>
<dbReference type="PROSITE" id="PS50253">
    <property type="entry name" value="COX3"/>
    <property type="match status" value="1"/>
</dbReference>
<accession>A0A848FCE0</accession>
<dbReference type="AlphaFoldDB" id="A0A848FCE0"/>
<gene>
    <name evidence="9" type="ORF">HHL10_15740</name>
</gene>
<dbReference type="PANTHER" id="PTHR11403">
    <property type="entry name" value="CYTOCHROME C OXIDASE SUBUNIT III"/>
    <property type="match status" value="1"/>
</dbReference>
<feature type="transmembrane region" description="Helical" evidence="7">
    <location>
        <begin position="129"/>
        <end position="148"/>
    </location>
</feature>
<evidence type="ECO:0000256" key="4">
    <source>
        <dbReference type="ARBA" id="ARBA00022989"/>
    </source>
</evidence>
<organism evidence="9 10">
    <name type="scientific">Azohydromonas caseinilytica</name>
    <dbReference type="NCBI Taxonomy" id="2728836"/>
    <lineage>
        <taxon>Bacteria</taxon>
        <taxon>Pseudomonadati</taxon>
        <taxon>Pseudomonadota</taxon>
        <taxon>Betaproteobacteria</taxon>
        <taxon>Burkholderiales</taxon>
        <taxon>Sphaerotilaceae</taxon>
        <taxon>Azohydromonas</taxon>
    </lineage>
</organism>
<comment type="subcellular location">
    <subcellularLocation>
        <location evidence="6">Cell membrane</location>
        <topology evidence="6">Multi-pass membrane protein</topology>
    </subcellularLocation>
    <subcellularLocation>
        <location evidence="1">Membrane</location>
        <topology evidence="1">Multi-pass membrane protein</topology>
    </subcellularLocation>
</comment>
<keyword evidence="3 6" id="KW-0812">Transmembrane</keyword>
<evidence type="ECO:0000313" key="10">
    <source>
        <dbReference type="Proteomes" id="UP000574067"/>
    </source>
</evidence>
<dbReference type="GO" id="GO:0004129">
    <property type="term" value="F:cytochrome-c oxidase activity"/>
    <property type="evidence" value="ECO:0007669"/>
    <property type="project" value="InterPro"/>
</dbReference>
<dbReference type="Gene3D" id="1.20.120.80">
    <property type="entry name" value="Cytochrome c oxidase, subunit III, four-helix bundle"/>
    <property type="match status" value="1"/>
</dbReference>
<dbReference type="InterPro" id="IPR013833">
    <property type="entry name" value="Cyt_c_oxidase_su3_a-hlx"/>
</dbReference>
<evidence type="ECO:0000256" key="3">
    <source>
        <dbReference type="ARBA" id="ARBA00022692"/>
    </source>
</evidence>
<feature type="domain" description="Heme-copper oxidase subunit III family profile" evidence="8">
    <location>
        <begin position="1"/>
        <end position="188"/>
    </location>
</feature>
<feature type="transmembrane region" description="Helical" evidence="7">
    <location>
        <begin position="56"/>
        <end position="81"/>
    </location>
</feature>
<dbReference type="InterPro" id="IPR024791">
    <property type="entry name" value="Cyt_c/ubiquinol_Oxase_su3"/>
</dbReference>
<dbReference type="SUPFAM" id="SSF81452">
    <property type="entry name" value="Cytochrome c oxidase subunit III-like"/>
    <property type="match status" value="1"/>
</dbReference>
<protein>
    <submittedName>
        <fullName evidence="9">Bb3-type cytochrome oxidase subunit III</fullName>
    </submittedName>
</protein>
<evidence type="ECO:0000259" key="8">
    <source>
        <dbReference type="PROSITE" id="PS50253"/>
    </source>
</evidence>
<dbReference type="PANTHER" id="PTHR11403:SF10">
    <property type="entry name" value="CYTOCHROME C OXIDASE"/>
    <property type="match status" value="1"/>
</dbReference>
<keyword evidence="4 7" id="KW-1133">Transmembrane helix</keyword>
<keyword evidence="10" id="KW-1185">Reference proteome</keyword>
<dbReference type="RefSeq" id="WP_169161339.1">
    <property type="nucleotide sequence ID" value="NZ_JABBFW010000010.1"/>
</dbReference>
<dbReference type="GO" id="GO:0005886">
    <property type="term" value="C:plasma membrane"/>
    <property type="evidence" value="ECO:0007669"/>
    <property type="project" value="UniProtKB-SubCell"/>
</dbReference>